<evidence type="ECO:0000256" key="2">
    <source>
        <dbReference type="ARBA" id="ARBA00007639"/>
    </source>
</evidence>
<comment type="caution">
    <text evidence="6">The sequence shown here is derived from an EMBL/GenBank/DDBJ whole genome shotgun (WGS) entry which is preliminary data.</text>
</comment>
<organism evidence="6 7">
    <name type="scientific">Butyricicoccus pullicaecorum</name>
    <dbReference type="NCBI Taxonomy" id="501571"/>
    <lineage>
        <taxon>Bacteria</taxon>
        <taxon>Bacillati</taxon>
        <taxon>Bacillota</taxon>
        <taxon>Clostridia</taxon>
        <taxon>Eubacteriales</taxon>
        <taxon>Butyricicoccaceae</taxon>
        <taxon>Butyricicoccus</taxon>
    </lineage>
</organism>
<evidence type="ECO:0000256" key="3">
    <source>
        <dbReference type="ARBA" id="ARBA00022729"/>
    </source>
</evidence>
<feature type="domain" description="Periplasmic binding protein" evidence="5">
    <location>
        <begin position="55"/>
        <end position="314"/>
    </location>
</feature>
<evidence type="ECO:0000313" key="7">
    <source>
        <dbReference type="Proteomes" id="UP000195897"/>
    </source>
</evidence>
<evidence type="ECO:0000256" key="4">
    <source>
        <dbReference type="SAM" id="SignalP"/>
    </source>
</evidence>
<name>A0A1Y4LBU3_9FIRM</name>
<accession>A0A1Y4LBU3</accession>
<gene>
    <name evidence="6" type="ORF">B5F17_12885</name>
</gene>
<evidence type="ECO:0000256" key="1">
    <source>
        <dbReference type="ARBA" id="ARBA00004196"/>
    </source>
</evidence>
<dbReference type="GO" id="GO:0030246">
    <property type="term" value="F:carbohydrate binding"/>
    <property type="evidence" value="ECO:0007669"/>
    <property type="project" value="UniProtKB-ARBA"/>
</dbReference>
<reference evidence="7" key="1">
    <citation type="submission" date="2017-04" db="EMBL/GenBank/DDBJ databases">
        <title>Function of individual gut microbiota members based on whole genome sequencing of pure cultures obtained from chicken caecum.</title>
        <authorList>
            <person name="Medvecky M."/>
            <person name="Cejkova D."/>
            <person name="Polansky O."/>
            <person name="Karasova D."/>
            <person name="Kubasova T."/>
            <person name="Cizek A."/>
            <person name="Rychlik I."/>
        </authorList>
    </citation>
    <scope>NUCLEOTIDE SEQUENCE [LARGE SCALE GENOMIC DNA]</scope>
    <source>
        <strain evidence="7">An180</strain>
    </source>
</reference>
<feature type="chain" id="PRO_5038683073" evidence="4">
    <location>
        <begin position="24"/>
        <end position="347"/>
    </location>
</feature>
<dbReference type="Gene3D" id="3.40.50.2300">
    <property type="match status" value="2"/>
</dbReference>
<dbReference type="PANTHER" id="PTHR46847">
    <property type="entry name" value="D-ALLOSE-BINDING PERIPLASMIC PROTEIN-RELATED"/>
    <property type="match status" value="1"/>
</dbReference>
<protein>
    <submittedName>
        <fullName evidence="6">Ribose ABC transporter substrate-binding protein</fullName>
    </submittedName>
</protein>
<proteinExistence type="inferred from homology"/>
<keyword evidence="3 4" id="KW-0732">Signal</keyword>
<dbReference type="CDD" id="cd01536">
    <property type="entry name" value="PBP1_ABC_sugar_binding-like"/>
    <property type="match status" value="1"/>
</dbReference>
<comment type="similarity">
    <text evidence="2">Belongs to the bacterial solute-binding protein 2 family.</text>
</comment>
<dbReference type="SUPFAM" id="SSF53822">
    <property type="entry name" value="Periplasmic binding protein-like I"/>
    <property type="match status" value="1"/>
</dbReference>
<dbReference type="RefSeq" id="WP_087374435.1">
    <property type="nucleotide sequence ID" value="NZ_NFKK01000021.1"/>
</dbReference>
<dbReference type="Pfam" id="PF13407">
    <property type="entry name" value="Peripla_BP_4"/>
    <property type="match status" value="1"/>
</dbReference>
<comment type="subcellular location">
    <subcellularLocation>
        <location evidence="1">Cell envelope</location>
    </subcellularLocation>
</comment>
<dbReference type="PROSITE" id="PS51257">
    <property type="entry name" value="PROKAR_LIPOPROTEIN"/>
    <property type="match status" value="1"/>
</dbReference>
<dbReference type="EMBL" id="NFKK01000021">
    <property type="protein sequence ID" value="OUP51512.1"/>
    <property type="molecule type" value="Genomic_DNA"/>
</dbReference>
<dbReference type="InterPro" id="IPR025997">
    <property type="entry name" value="SBP_2_dom"/>
</dbReference>
<evidence type="ECO:0000259" key="5">
    <source>
        <dbReference type="Pfam" id="PF13407"/>
    </source>
</evidence>
<evidence type="ECO:0000313" key="6">
    <source>
        <dbReference type="EMBL" id="OUP51512.1"/>
    </source>
</evidence>
<sequence>MKQSKKRVLAAVLSGMFMIGSFAGCGGGTTTDSTADSQNTTATETTTKDRSDMTIKVVLKTLASEYWQYVQTGCKAAGRDLGVNVEVLGATSETAYEEQIQIIETTLNASDTDAMVVAPLQADSVANQIANTSIPVAAIDTQVDSDKVLSFVGFDNEEMAELGGKAAVEAAKEAGWTEITAIGIAGVQGDSTSEARMKGYQAGIEASGGTFLMDELQYANSTADQAVTCMEAIVQNHPEGVSIIFANNDDMAIAAKRVVEGNPAYENTIFCGCGGNTAAMEAILNGEETMTVAVDGYDVGYRGVQAAVEALEGKTPEKFIASPATIVTIENAEEHLAEVQKKENDTV</sequence>
<dbReference type="PANTHER" id="PTHR46847:SF1">
    <property type="entry name" value="D-ALLOSE-BINDING PERIPLASMIC PROTEIN-RELATED"/>
    <property type="match status" value="1"/>
</dbReference>
<dbReference type="AlphaFoldDB" id="A0A1Y4LBU3"/>
<feature type="signal peptide" evidence="4">
    <location>
        <begin position="1"/>
        <end position="23"/>
    </location>
</feature>
<dbReference type="Proteomes" id="UP000195897">
    <property type="component" value="Unassembled WGS sequence"/>
</dbReference>
<dbReference type="GO" id="GO:0030313">
    <property type="term" value="C:cell envelope"/>
    <property type="evidence" value="ECO:0007669"/>
    <property type="project" value="UniProtKB-SubCell"/>
</dbReference>
<dbReference type="InterPro" id="IPR028082">
    <property type="entry name" value="Peripla_BP_I"/>
</dbReference>